<keyword evidence="4" id="KW-0288">FMN</keyword>
<dbReference type="Pfam" id="PF00724">
    <property type="entry name" value="Oxidored_FMN"/>
    <property type="match status" value="1"/>
</dbReference>
<evidence type="ECO:0000256" key="1">
    <source>
        <dbReference type="ARBA" id="ARBA00001917"/>
    </source>
</evidence>
<proteinExistence type="predicted"/>
<evidence type="ECO:0000256" key="6">
    <source>
        <dbReference type="ARBA" id="ARBA00023002"/>
    </source>
</evidence>
<feature type="domain" description="NADH:flavin oxidoreductase/NADH oxidase N-terminal" evidence="9">
    <location>
        <begin position="1"/>
        <end position="167"/>
    </location>
</feature>
<dbReference type="GO" id="GO:0051536">
    <property type="term" value="F:iron-sulfur cluster binding"/>
    <property type="evidence" value="ECO:0007669"/>
    <property type="project" value="UniProtKB-KW"/>
</dbReference>
<dbReference type="SUPFAM" id="SSF51395">
    <property type="entry name" value="FMN-linked oxidoreductases"/>
    <property type="match status" value="1"/>
</dbReference>
<dbReference type="InterPro" id="IPR051793">
    <property type="entry name" value="NADH:flavin_oxidoreductase"/>
</dbReference>
<feature type="non-terminal residue" evidence="10">
    <location>
        <position position="1"/>
    </location>
</feature>
<keyword evidence="6" id="KW-0560">Oxidoreductase</keyword>
<comment type="cofactor">
    <cofactor evidence="2">
        <name>[4Fe-4S] cluster</name>
        <dbReference type="ChEBI" id="CHEBI:49883"/>
    </cofactor>
</comment>
<evidence type="ECO:0000256" key="8">
    <source>
        <dbReference type="ARBA" id="ARBA00023014"/>
    </source>
</evidence>
<feature type="non-terminal residue" evidence="10">
    <location>
        <position position="228"/>
    </location>
</feature>
<dbReference type="GO" id="GO:0010181">
    <property type="term" value="F:FMN binding"/>
    <property type="evidence" value="ECO:0007669"/>
    <property type="project" value="InterPro"/>
</dbReference>
<evidence type="ECO:0000256" key="2">
    <source>
        <dbReference type="ARBA" id="ARBA00001966"/>
    </source>
</evidence>
<reference evidence="10" key="1">
    <citation type="submission" date="2018-05" db="EMBL/GenBank/DDBJ databases">
        <authorList>
            <person name="Lanie J.A."/>
            <person name="Ng W.-L."/>
            <person name="Kazmierczak K.M."/>
            <person name="Andrzejewski T.M."/>
            <person name="Davidsen T.M."/>
            <person name="Wayne K.J."/>
            <person name="Tettelin H."/>
            <person name="Glass J.I."/>
            <person name="Rusch D."/>
            <person name="Podicherti R."/>
            <person name="Tsui H.-C.T."/>
            <person name="Winkler M.E."/>
        </authorList>
    </citation>
    <scope>NUCLEOTIDE SEQUENCE</scope>
</reference>
<dbReference type="InterPro" id="IPR001155">
    <property type="entry name" value="OxRdtase_FMN_N"/>
</dbReference>
<comment type="cofactor">
    <cofactor evidence="1">
        <name>FMN</name>
        <dbReference type="ChEBI" id="CHEBI:58210"/>
    </cofactor>
</comment>
<dbReference type="Gene3D" id="3.20.20.70">
    <property type="entry name" value="Aldolase class I"/>
    <property type="match status" value="1"/>
</dbReference>
<dbReference type="GO" id="GO:0046872">
    <property type="term" value="F:metal ion binding"/>
    <property type="evidence" value="ECO:0007669"/>
    <property type="project" value="UniProtKB-KW"/>
</dbReference>
<dbReference type="AlphaFoldDB" id="A0A383F508"/>
<accession>A0A383F508</accession>
<evidence type="ECO:0000256" key="5">
    <source>
        <dbReference type="ARBA" id="ARBA00022723"/>
    </source>
</evidence>
<organism evidence="10">
    <name type="scientific">marine metagenome</name>
    <dbReference type="NCBI Taxonomy" id="408172"/>
    <lineage>
        <taxon>unclassified sequences</taxon>
        <taxon>metagenomes</taxon>
        <taxon>ecological metagenomes</taxon>
    </lineage>
</organism>
<gene>
    <name evidence="10" type="ORF">METZ01_LOCUS516617</name>
</gene>
<protein>
    <recommendedName>
        <fullName evidence="9">NADH:flavin oxidoreductase/NADH oxidase N-terminal domain-containing protein</fullName>
    </recommendedName>
</protein>
<dbReference type="InterPro" id="IPR013785">
    <property type="entry name" value="Aldolase_TIM"/>
</dbReference>
<keyword evidence="8" id="KW-0411">Iron-sulfur</keyword>
<keyword evidence="7" id="KW-0408">Iron</keyword>
<dbReference type="GO" id="GO:0016491">
    <property type="term" value="F:oxidoreductase activity"/>
    <property type="evidence" value="ECO:0007669"/>
    <property type="project" value="UniProtKB-KW"/>
</dbReference>
<keyword evidence="5" id="KW-0479">Metal-binding</keyword>
<dbReference type="PANTHER" id="PTHR42917">
    <property type="entry name" value="2,4-DIENOYL-COA REDUCTASE"/>
    <property type="match status" value="1"/>
</dbReference>
<sequence>LLTQFMSPFSNDRGDKYGGDRLGRLTFVREMISGIRARCGPDFLMGLKMPCDEGVANGITPEEAEEIVKIFFAEGGLDYFAFSQGNFSPSLENHLPDMHFANRPYQHLHARMKNLCGDIPVMTLGRIESPAAAEQLLVERCGDLVGFSRALVSDAAWANKARDGRESEIRPCIYCNYCWGEIHAGRGMTCIHNPELAKADESNWQPPLAPVARRVAVIGTGVAGLEAA</sequence>
<dbReference type="PANTHER" id="PTHR42917:SF2">
    <property type="entry name" value="2,4-DIENOYL-COA REDUCTASE [(2E)-ENOYL-COA-PRODUCING]"/>
    <property type="match status" value="1"/>
</dbReference>
<evidence type="ECO:0000313" key="10">
    <source>
        <dbReference type="EMBL" id="SVE63763.1"/>
    </source>
</evidence>
<name>A0A383F508_9ZZZZ</name>
<evidence type="ECO:0000259" key="9">
    <source>
        <dbReference type="Pfam" id="PF00724"/>
    </source>
</evidence>
<keyword evidence="3" id="KW-0285">Flavoprotein</keyword>
<evidence type="ECO:0000256" key="3">
    <source>
        <dbReference type="ARBA" id="ARBA00022630"/>
    </source>
</evidence>
<dbReference type="EMBL" id="UINC01231292">
    <property type="protein sequence ID" value="SVE63763.1"/>
    <property type="molecule type" value="Genomic_DNA"/>
</dbReference>
<evidence type="ECO:0000256" key="7">
    <source>
        <dbReference type="ARBA" id="ARBA00023004"/>
    </source>
</evidence>
<evidence type="ECO:0000256" key="4">
    <source>
        <dbReference type="ARBA" id="ARBA00022643"/>
    </source>
</evidence>